<keyword evidence="1" id="KW-1133">Transmembrane helix</keyword>
<organism evidence="2 3">
    <name type="scientific">Galbitalea soli</name>
    <dbReference type="NCBI Taxonomy" id="1268042"/>
    <lineage>
        <taxon>Bacteria</taxon>
        <taxon>Bacillati</taxon>
        <taxon>Actinomycetota</taxon>
        <taxon>Actinomycetes</taxon>
        <taxon>Micrococcales</taxon>
        <taxon>Microbacteriaceae</taxon>
        <taxon>Galbitalea</taxon>
    </lineage>
</organism>
<keyword evidence="1" id="KW-0812">Transmembrane</keyword>
<evidence type="ECO:0000313" key="3">
    <source>
        <dbReference type="Proteomes" id="UP000479756"/>
    </source>
</evidence>
<protein>
    <recommendedName>
        <fullName evidence="4">DUF3899 domain-containing protein</fullName>
    </recommendedName>
</protein>
<dbReference type="RefSeq" id="WP_163473558.1">
    <property type="nucleotide sequence ID" value="NZ_JAAGWZ010000002.1"/>
</dbReference>
<evidence type="ECO:0008006" key="4">
    <source>
        <dbReference type="Google" id="ProtNLM"/>
    </source>
</evidence>
<sequence>MGLVVAIAAVLGAVILFAGLVLATRSITTIGASEGYGAFLQRAFGMISHATVATVKSLDRSHRVVMAPVPADEAPTARNAIVGIWMILFGGLVFVISVLIAIVLAVILAMF</sequence>
<evidence type="ECO:0000256" key="1">
    <source>
        <dbReference type="SAM" id="Phobius"/>
    </source>
</evidence>
<keyword evidence="1" id="KW-0472">Membrane</keyword>
<feature type="transmembrane region" description="Helical" evidence="1">
    <location>
        <begin position="84"/>
        <end position="110"/>
    </location>
</feature>
<dbReference type="EMBL" id="JAAGWZ010000002">
    <property type="protein sequence ID" value="NEM91691.1"/>
    <property type="molecule type" value="Genomic_DNA"/>
</dbReference>
<reference evidence="2 3" key="1">
    <citation type="journal article" date="2014" name="Int. J. Syst. Evol. Microbiol.">
        <title>Description of Galbitalea soli gen. nov., sp. nov., and Frondihabitans sucicola sp. nov.</title>
        <authorList>
            <person name="Kim S.J."/>
            <person name="Lim J.M."/>
            <person name="Ahn J.H."/>
            <person name="Weon H.Y."/>
            <person name="Hamada M."/>
            <person name="Suzuki K."/>
            <person name="Ahn T.Y."/>
            <person name="Kwon S.W."/>
        </authorList>
    </citation>
    <scope>NUCLEOTIDE SEQUENCE [LARGE SCALE GENOMIC DNA]</scope>
    <source>
        <strain evidence="2 3">NBRC 108727</strain>
    </source>
</reference>
<dbReference type="AlphaFoldDB" id="A0A7C9PNU5"/>
<proteinExistence type="predicted"/>
<name>A0A7C9PNU5_9MICO</name>
<gene>
    <name evidence="2" type="ORF">G3T37_10005</name>
</gene>
<comment type="caution">
    <text evidence="2">The sequence shown here is derived from an EMBL/GenBank/DDBJ whole genome shotgun (WGS) entry which is preliminary data.</text>
</comment>
<accession>A0A7C9PNU5</accession>
<dbReference type="Proteomes" id="UP000479756">
    <property type="component" value="Unassembled WGS sequence"/>
</dbReference>
<evidence type="ECO:0000313" key="2">
    <source>
        <dbReference type="EMBL" id="NEM91691.1"/>
    </source>
</evidence>
<keyword evidence="3" id="KW-1185">Reference proteome</keyword>